<sequence>MSFAKKIIWTNASINNSRFNFYLLFLLLICVSILADDQHHFCFTPAQKQVFELSGFINHGHPAGHLFGYGRKKVKLHVKEYQS</sequence>
<dbReference type="Proteomes" id="UP000192610">
    <property type="component" value="Unassembled WGS sequence"/>
</dbReference>
<protein>
    <submittedName>
        <fullName evidence="1">Uncharacterized protein</fullName>
    </submittedName>
</protein>
<dbReference type="EMBL" id="LVXG01000004">
    <property type="protein sequence ID" value="OQP54286.1"/>
    <property type="molecule type" value="Genomic_DNA"/>
</dbReference>
<comment type="caution">
    <text evidence="1">The sequence shown here is derived from an EMBL/GenBank/DDBJ whole genome shotgun (WGS) entry which is preliminary data.</text>
</comment>
<reference evidence="2" key="1">
    <citation type="submission" date="2016-04" db="EMBL/GenBank/DDBJ databases">
        <authorList>
            <person name="Chen L."/>
            <person name="Zhuang W."/>
            <person name="Wang G."/>
        </authorList>
    </citation>
    <scope>NUCLEOTIDE SEQUENCE [LARGE SCALE GENOMIC DNA]</scope>
    <source>
        <strain evidence="2">17621</strain>
    </source>
</reference>
<gene>
    <name evidence="1" type="ORF">A4H97_22640</name>
</gene>
<proteinExistence type="predicted"/>
<evidence type="ECO:0000313" key="2">
    <source>
        <dbReference type="Proteomes" id="UP000192610"/>
    </source>
</evidence>
<dbReference type="AlphaFoldDB" id="A0A1V9F7U5"/>
<evidence type="ECO:0000313" key="1">
    <source>
        <dbReference type="EMBL" id="OQP54286.1"/>
    </source>
</evidence>
<keyword evidence="2" id="KW-1185">Reference proteome</keyword>
<organism evidence="1 2">
    <name type="scientific">Niastella yeongjuensis</name>
    <dbReference type="NCBI Taxonomy" id="354355"/>
    <lineage>
        <taxon>Bacteria</taxon>
        <taxon>Pseudomonadati</taxon>
        <taxon>Bacteroidota</taxon>
        <taxon>Chitinophagia</taxon>
        <taxon>Chitinophagales</taxon>
        <taxon>Chitinophagaceae</taxon>
        <taxon>Niastella</taxon>
    </lineage>
</organism>
<accession>A0A1V9F7U5</accession>
<name>A0A1V9F7U5_9BACT</name>